<evidence type="ECO:0000313" key="1">
    <source>
        <dbReference type="EMBL" id="OMJ92208.1"/>
    </source>
</evidence>
<organism evidence="1 2">
    <name type="scientific">Stentor coeruleus</name>
    <dbReference type="NCBI Taxonomy" id="5963"/>
    <lineage>
        <taxon>Eukaryota</taxon>
        <taxon>Sar</taxon>
        <taxon>Alveolata</taxon>
        <taxon>Ciliophora</taxon>
        <taxon>Postciliodesmatophora</taxon>
        <taxon>Heterotrichea</taxon>
        <taxon>Heterotrichida</taxon>
        <taxon>Stentoridae</taxon>
        <taxon>Stentor</taxon>
    </lineage>
</organism>
<gene>
    <name evidence="1" type="ORF">SteCoe_5083</name>
</gene>
<evidence type="ECO:0000313" key="2">
    <source>
        <dbReference type="Proteomes" id="UP000187209"/>
    </source>
</evidence>
<reference evidence="1 2" key="1">
    <citation type="submission" date="2016-11" db="EMBL/GenBank/DDBJ databases">
        <title>The macronuclear genome of Stentor coeruleus: a giant cell with tiny introns.</title>
        <authorList>
            <person name="Slabodnick M."/>
            <person name="Ruby J.G."/>
            <person name="Reiff S.B."/>
            <person name="Swart E.C."/>
            <person name="Gosai S."/>
            <person name="Prabakaran S."/>
            <person name="Witkowska E."/>
            <person name="Larue G.E."/>
            <person name="Fisher S."/>
            <person name="Freeman R.M."/>
            <person name="Gunawardena J."/>
            <person name="Chu W."/>
            <person name="Stover N.A."/>
            <person name="Gregory B.D."/>
            <person name="Nowacki M."/>
            <person name="Derisi J."/>
            <person name="Roy S.W."/>
            <person name="Marshall W.F."/>
            <person name="Sood P."/>
        </authorList>
    </citation>
    <scope>NUCLEOTIDE SEQUENCE [LARGE SCALE GENOMIC DNA]</scope>
    <source>
        <strain evidence="1">WM001</strain>
    </source>
</reference>
<accession>A0A1R2CTA0</accession>
<dbReference type="Gene3D" id="1.25.40.20">
    <property type="entry name" value="Ankyrin repeat-containing domain"/>
    <property type="match status" value="1"/>
</dbReference>
<dbReference type="InterPro" id="IPR036770">
    <property type="entry name" value="Ankyrin_rpt-contain_sf"/>
</dbReference>
<dbReference type="OrthoDB" id="317857at2759"/>
<proteinExistence type="predicted"/>
<dbReference type="Proteomes" id="UP000187209">
    <property type="component" value="Unassembled WGS sequence"/>
</dbReference>
<dbReference type="SUPFAM" id="SSF48403">
    <property type="entry name" value="Ankyrin repeat"/>
    <property type="match status" value="1"/>
</dbReference>
<dbReference type="AlphaFoldDB" id="A0A1R2CTA0"/>
<keyword evidence="2" id="KW-1185">Reference proteome</keyword>
<comment type="caution">
    <text evidence="1">The sequence shown here is derived from an EMBL/GenBank/DDBJ whole genome shotgun (WGS) entry which is preliminary data.</text>
</comment>
<dbReference type="EMBL" id="MPUH01000066">
    <property type="protein sequence ID" value="OMJ92208.1"/>
    <property type="molecule type" value="Genomic_DNA"/>
</dbReference>
<sequence>MGSCCSSKHYTNIEKYVSAKMTEAIEKNSVDKIRELIIKYTLATINKEPLFNINQAIVKIYSHDMNALGYALFLGYTESFAVILELGKAKLSIMSKFYANLSKRPIDIICELGHKQLLEFYMPFYLGKNDEIEESDSDSLSLSFSRSKNTKSHINEKSKSLMPMSIMSPLHRATEKGRLNIIQFIWEYFQNRTPPKEFNVHHQDEYTGDNCALISCKTGSLELMRFLFESCKADFHIFNKRKENAIQLLAVWSKKKKQKRFKECFVYAIENIGVDYTYEFEETLLVLEDKSIVAYLEEKLKFDGISISKSRIDEKYSISKNRVPVSMDPALEIKLSRIRGTRFNFQELFKEELENSQQELSSIREQEVQSFSNLTIMEGK</sequence>
<name>A0A1R2CTA0_9CILI</name>
<protein>
    <submittedName>
        <fullName evidence="1">Uncharacterized protein</fullName>
    </submittedName>
</protein>